<keyword evidence="1" id="KW-0326">Glycosidase</keyword>
<dbReference type="InterPro" id="IPR036116">
    <property type="entry name" value="FN3_sf"/>
</dbReference>
<evidence type="ECO:0000256" key="4">
    <source>
        <dbReference type="SAM" id="SignalP"/>
    </source>
</evidence>
<evidence type="ECO:0000256" key="3">
    <source>
        <dbReference type="SAM" id="MobiDB-lite"/>
    </source>
</evidence>
<sequence length="652" mass="68899">MNPARRTTRAATTALVLATTGALLSTATPAASAATTCAAPAYQRQSFANTTFSGTPKKTDCDSTIAENWGAGSPAPGLPKDNFGVRWTVTRDFGSGGPFTLTAATQDGIRVYVDGNRKVDLWRNVSATVRKAVDVTIPAGKHTLRVDYANWNGNANVNFTYAPRTSATVDKVKPLAPTAPSVTYDKATGKAKLTWAKNKEMDLAGYRIYRRLNGASFGSTPLATTTATTYTDSTLPKTGQTYAYEVRAHDKAGNQSTGSADVSVTTVDKTAPGQVTGLVVTVAASTLRLDWKTVADAFSYSVYRASAPQGPYTRITWAVGDTSYTDVTANIGQRAYYRVTAVDKDGNESVPSATVDPGEPDTTAPAQVTGLTAQGTTAGNAVRWQPSSADVERYEVWAAPVGQSDPDGPDITLGTSFNDSLAEDGVPVTYKVQAIDAYGNISPVSETVTTTRPAPGESAAPTGLTGTLRDSDTQLTWDPSTDARFGYRVYRRTGANDAWTRISEDEGTTVRYDDTEAPVGPASYYVVALDQYGNESAPTGAVTVNRATPATSTGPKPPTITLSAPYTPCTANDCAAHGGSSTPLTVTLTPDPERLIGGYTYRFSGDTGYTTTTRSTVTWTPPEPGLYVFEVRSVDYYGGRGGAFTHIQFKVG</sequence>
<comment type="caution">
    <text evidence="7">The sequence shown here is derived from an EMBL/GenBank/DDBJ whole genome shotgun (WGS) entry which is preliminary data.</text>
</comment>
<dbReference type="SMART" id="SM00060">
    <property type="entry name" value="FN3"/>
    <property type="match status" value="4"/>
</dbReference>
<dbReference type="InterPro" id="IPR003961">
    <property type="entry name" value="FN3_dom"/>
</dbReference>
<reference evidence="7 8" key="1">
    <citation type="submission" date="2023-07" db="EMBL/GenBank/DDBJ databases">
        <title>Comparative genomics of wheat-associated soil bacteria to identify genetic determinants of phenazine resistance.</title>
        <authorList>
            <person name="Mouncey N."/>
        </authorList>
    </citation>
    <scope>NUCLEOTIDE SEQUENCE [LARGE SCALE GENOMIC DNA]</scope>
    <source>
        <strain evidence="7 8">W2I16</strain>
    </source>
</reference>
<dbReference type="Proteomes" id="UP001223072">
    <property type="component" value="Unassembled WGS sequence"/>
</dbReference>
<feature type="region of interest" description="Disordered" evidence="3">
    <location>
        <begin position="447"/>
        <end position="472"/>
    </location>
</feature>
<evidence type="ECO:0000256" key="2">
    <source>
        <dbReference type="ARBA" id="ARBA00023326"/>
    </source>
</evidence>
<feature type="domain" description="PA14" evidence="6">
    <location>
        <begin position="37"/>
        <end position="179"/>
    </location>
</feature>
<evidence type="ECO:0000259" key="6">
    <source>
        <dbReference type="PROSITE" id="PS51820"/>
    </source>
</evidence>
<dbReference type="EMBL" id="JAUSZS010000004">
    <property type="protein sequence ID" value="MDQ0933596.1"/>
    <property type="molecule type" value="Genomic_DNA"/>
</dbReference>
<dbReference type="InterPro" id="IPR037524">
    <property type="entry name" value="PA14/GLEYA"/>
</dbReference>
<name>A0ABU0RNM3_9ACTN</name>
<organism evidence="7 8">
    <name type="scientific">Streptomyces turgidiscabies</name>
    <dbReference type="NCBI Taxonomy" id="85558"/>
    <lineage>
        <taxon>Bacteria</taxon>
        <taxon>Bacillati</taxon>
        <taxon>Actinomycetota</taxon>
        <taxon>Actinomycetes</taxon>
        <taxon>Kitasatosporales</taxon>
        <taxon>Streptomycetaceae</taxon>
        <taxon>Streptomyces</taxon>
    </lineage>
</organism>
<keyword evidence="4" id="KW-0732">Signal</keyword>
<dbReference type="SMART" id="SM00758">
    <property type="entry name" value="PA14"/>
    <property type="match status" value="1"/>
</dbReference>
<keyword evidence="1" id="KW-0378">Hydrolase</keyword>
<dbReference type="InterPro" id="IPR013783">
    <property type="entry name" value="Ig-like_fold"/>
</dbReference>
<dbReference type="RefSeq" id="WP_307627356.1">
    <property type="nucleotide sequence ID" value="NZ_JAUSZS010000004.1"/>
</dbReference>
<evidence type="ECO:0000256" key="1">
    <source>
        <dbReference type="ARBA" id="ARBA00023295"/>
    </source>
</evidence>
<dbReference type="PROSITE" id="PS50853">
    <property type="entry name" value="FN3"/>
    <property type="match status" value="2"/>
</dbReference>
<dbReference type="SUPFAM" id="SSF49265">
    <property type="entry name" value="Fibronectin type III"/>
    <property type="match status" value="2"/>
</dbReference>
<proteinExistence type="predicted"/>
<dbReference type="Gene3D" id="2.60.40.10">
    <property type="entry name" value="Immunoglobulins"/>
    <property type="match status" value="4"/>
</dbReference>
<gene>
    <name evidence="7" type="ORF">QFZ49_003536</name>
</gene>
<dbReference type="Pfam" id="PF07691">
    <property type="entry name" value="PA14"/>
    <property type="match status" value="1"/>
</dbReference>
<feature type="domain" description="Fibronectin type-III" evidence="5">
    <location>
        <begin position="271"/>
        <end position="366"/>
    </location>
</feature>
<dbReference type="PROSITE" id="PS51820">
    <property type="entry name" value="PA14"/>
    <property type="match status" value="1"/>
</dbReference>
<feature type="domain" description="Fibronectin type-III" evidence="5">
    <location>
        <begin position="176"/>
        <end position="269"/>
    </location>
</feature>
<evidence type="ECO:0000259" key="5">
    <source>
        <dbReference type="PROSITE" id="PS50853"/>
    </source>
</evidence>
<dbReference type="SUPFAM" id="SSF56988">
    <property type="entry name" value="Anthrax protective antigen"/>
    <property type="match status" value="1"/>
</dbReference>
<keyword evidence="2" id="KW-0624">Polysaccharide degradation</keyword>
<keyword evidence="2" id="KW-0119">Carbohydrate metabolism</keyword>
<protein>
    <submittedName>
        <fullName evidence="7">Fibronectin type 3 domain-containing protein</fullName>
    </submittedName>
</protein>
<dbReference type="InterPro" id="IPR011658">
    <property type="entry name" value="PA14_dom"/>
</dbReference>
<evidence type="ECO:0000313" key="8">
    <source>
        <dbReference type="Proteomes" id="UP001223072"/>
    </source>
</evidence>
<accession>A0ABU0RNM3</accession>
<evidence type="ECO:0000313" key="7">
    <source>
        <dbReference type="EMBL" id="MDQ0933596.1"/>
    </source>
</evidence>
<feature type="signal peptide" evidence="4">
    <location>
        <begin position="1"/>
        <end position="33"/>
    </location>
</feature>
<keyword evidence="8" id="KW-1185">Reference proteome</keyword>
<feature type="chain" id="PRO_5045763071" evidence="4">
    <location>
        <begin position="34"/>
        <end position="652"/>
    </location>
</feature>